<feature type="compositionally biased region" description="Polar residues" evidence="1">
    <location>
        <begin position="815"/>
        <end position="845"/>
    </location>
</feature>
<accession>A0A0N1IM36</accession>
<reference evidence="2 3" key="1">
    <citation type="journal article" date="2015" name="PLoS Pathog.">
        <title>Leptomonas seymouri: Adaptations to the Dixenous Life Cycle Analyzed by Genome Sequencing, Transcriptome Profiling and Co-infection with Leishmania donovani.</title>
        <authorList>
            <person name="Kraeva N."/>
            <person name="Butenko A."/>
            <person name="Hlavacova J."/>
            <person name="Kostygov A."/>
            <person name="Myskova J."/>
            <person name="Grybchuk D."/>
            <person name="Lestinova T."/>
            <person name="Votypka J."/>
            <person name="Volf P."/>
            <person name="Opperdoes F."/>
            <person name="Flegontov P."/>
            <person name="Lukes J."/>
            <person name="Yurchenko V."/>
        </authorList>
    </citation>
    <scope>NUCLEOTIDE SEQUENCE [LARGE SCALE GENOMIC DNA]</scope>
    <source>
        <strain evidence="2 3">ATCC 30220</strain>
    </source>
</reference>
<dbReference type="OrthoDB" id="263880at2759"/>
<feature type="compositionally biased region" description="Low complexity" evidence="1">
    <location>
        <begin position="1142"/>
        <end position="1156"/>
    </location>
</feature>
<name>A0A0N1IM36_LEPSE</name>
<gene>
    <name evidence="2" type="ORF">ABL78_2049</name>
</gene>
<dbReference type="OMA" id="SICEYME"/>
<dbReference type="VEuPathDB" id="TriTrypDB:Lsey_0038_0260"/>
<feature type="region of interest" description="Disordered" evidence="1">
    <location>
        <begin position="1077"/>
        <end position="1105"/>
    </location>
</feature>
<feature type="region of interest" description="Disordered" evidence="1">
    <location>
        <begin position="1133"/>
        <end position="1156"/>
    </location>
</feature>
<evidence type="ECO:0000313" key="3">
    <source>
        <dbReference type="Proteomes" id="UP000038009"/>
    </source>
</evidence>
<organism evidence="2 3">
    <name type="scientific">Leptomonas seymouri</name>
    <dbReference type="NCBI Taxonomy" id="5684"/>
    <lineage>
        <taxon>Eukaryota</taxon>
        <taxon>Discoba</taxon>
        <taxon>Euglenozoa</taxon>
        <taxon>Kinetoplastea</taxon>
        <taxon>Metakinetoplastina</taxon>
        <taxon>Trypanosomatida</taxon>
        <taxon>Trypanosomatidae</taxon>
        <taxon>Leishmaniinae</taxon>
        <taxon>Leptomonas</taxon>
    </lineage>
</organism>
<proteinExistence type="predicted"/>
<evidence type="ECO:0000313" key="2">
    <source>
        <dbReference type="EMBL" id="KPI88855.1"/>
    </source>
</evidence>
<sequence length="1368" mass="149077">MLPGCMAEDLDGPGSTAAAVKRRVLSNELQAYNFTALLAPIPTPSRSPLSLQNTTALVRPLPELATVNSRKNSFSCLNIVTPSTSDERPNTAEMLCGLSEQAAAPADTGAPKREWWRPADILNDNVRATVPPLVALPVPTSQPLPIAAAFPPPQHDTNTNTIRTIANGPASTTTTNSEHDNQRLQLTSCACSPIMETPAVVPSPPERVSQQGRRVTFMIDSHNEGNEISDAPLMTNLVFRHRQALAPQVDPSLHSELGTYEFEYLDERGKQQRRLTAYYHCCAEWLIPSVDDQEIVCVEHRSPPLYEACELPQRVSNRVDHTGGVMSTKAIFEEECQVAKPLVAVKSDRGVGAVLLTDAVAGGVSAAAPHEIYMPLRKTVLHGTRRKTWGLRPRSREEALQAPEVRANSESLSSSLSSTLDSTMLTESLRTPALIAKDGVRASATDFKVVVAMPSSGDGFSSRPRASFEAKVMASLQHDPVTETLATLTAIQLAAYDLCRAELISRKKLWTSYLAERYEVLIALDSFSLSACVACGVSAVGALSTALMLSNVAIRRYADLTLEMHLPWIADLYLDEYKPMSSPEKKTASVAASTTAARSALASRKFCSVLHTPSPGVTAMHGGRRSFALAFQNATTRGASKMPSVASFLARKRTSCPFSSSTTVLPVVFTASFLLQFSFLILHELAIVVRMQLPDAVISPMHLLVHGATIFPRSSLLANSTHTACSPIVSESMSTAQGYRFFSTAQSSEETTGGSSAADGVAGTIISAGNESWDALMCGSAATEFSRDIRSAVGPHCPLQYRRIQLRKVSVLQPTQSVGSRRTSDVPTGASSTTVTSETRKVSPSSRRRQVSFESNCVWFQVLLDFFRFEEAYHVMNNSSTAMRNYLPLPCASWERVLLHSRTVIAWSEFHRMIAASTASLWGHRERTRGGRKKRKSKPWDSQRWDRALRQCEQEALSVAAAMRELWCRAREWWLHYMGNVRHTTAPVASTSTLCSGIGARWRSKAVRSSSSVNVEFIPQRQRASSLRSPVGRQIRSLYSSFTVATPSVGSGAEHHPTTTSNGGGAARRALWQNLPRSPHENDVLCGSPPTGSTSEAVGRGKRLKSSLPANVDPLIQASLMSLTAGQTHVRSARVSGSKVPQQLLGSSSASSDSSGFSLSAQSITSSVSQPNTILKARRSISKMRDHRRSHAALLATTASATLPRKSSWKMSVLPDIHLPSSGLISLALQNGACGETEADLVAKNTRHVAPNMTSSISSLLNGDSLDWDTVLLVHRQSLQRSIEAEREVFERQLLSRVMRSGAASLSICEYMEAQLKAEEKVWLAHRRDAAKYIWDQVSMEKHLHICRWARDLIQLEQVMLAVLTSDP</sequence>
<evidence type="ECO:0000256" key="1">
    <source>
        <dbReference type="SAM" id="MobiDB-lite"/>
    </source>
</evidence>
<feature type="region of interest" description="Disordered" evidence="1">
    <location>
        <begin position="815"/>
        <end position="846"/>
    </location>
</feature>
<dbReference type="EMBL" id="LJSK01000038">
    <property type="protein sequence ID" value="KPI88855.1"/>
    <property type="molecule type" value="Genomic_DNA"/>
</dbReference>
<dbReference type="Proteomes" id="UP000038009">
    <property type="component" value="Unassembled WGS sequence"/>
</dbReference>
<comment type="caution">
    <text evidence="2">The sequence shown here is derived from an EMBL/GenBank/DDBJ whole genome shotgun (WGS) entry which is preliminary data.</text>
</comment>
<protein>
    <submittedName>
        <fullName evidence="2">Uncharacterized protein</fullName>
    </submittedName>
</protein>
<feature type="region of interest" description="Disordered" evidence="1">
    <location>
        <begin position="387"/>
        <end position="413"/>
    </location>
</feature>
<feature type="region of interest" description="Disordered" evidence="1">
    <location>
        <begin position="1047"/>
        <end position="1066"/>
    </location>
</feature>
<keyword evidence="3" id="KW-1185">Reference proteome</keyword>